<keyword evidence="2" id="KW-1133">Transmembrane helix</keyword>
<keyword evidence="2" id="KW-0812">Transmembrane</keyword>
<accession>A0A4Y7Q4T7</accession>
<dbReference type="AlphaFoldDB" id="A0A4Y7Q4T7"/>
<dbReference type="VEuPathDB" id="FungiDB:BD410DRAFT_788406"/>
<protein>
    <submittedName>
        <fullName evidence="3">Uncharacterized protein</fullName>
    </submittedName>
</protein>
<proteinExistence type="predicted"/>
<keyword evidence="4" id="KW-1185">Reference proteome</keyword>
<feature type="transmembrane region" description="Helical" evidence="2">
    <location>
        <begin position="97"/>
        <end position="119"/>
    </location>
</feature>
<evidence type="ECO:0000256" key="2">
    <source>
        <dbReference type="SAM" id="Phobius"/>
    </source>
</evidence>
<sequence length="360" mass="39887">MASTICLIPSNPDIAGIGVRISIYVQSATALVPAALKIIEDLLRRNGARSQTTQFHKTVVNWENIEGIATPNVILGFALLVSSLIQAHLYGLTVYHAIILLNLHIIIGFSVLPYFILSINDKSENSQRRGMIYSVKMRLLLFHMVHMSCAAGFGLWLFGTIDDFDDSDPNCTSSTFFYVFGKKVNVDHSGFRDFWIVIYSFLFIPAVNYVFLSFVYVIFLLVTFVFFFLHIRLIINILGACTSIDQKYFLRGGQLANAVVAALSPGALMLFLTEAMIKVNHVSEGESQWTFGQTIALFVALWPLWNAYKLTKETMKRIRAGIELPKPDVPGSTASEEANDEEANGGNAPAAETTAAIEIV</sequence>
<feature type="transmembrane region" description="Helical" evidence="2">
    <location>
        <begin position="209"/>
        <end position="235"/>
    </location>
</feature>
<feature type="compositionally biased region" description="Low complexity" evidence="1">
    <location>
        <begin position="344"/>
        <end position="360"/>
    </location>
</feature>
<name>A0A4Y7Q4T7_9AGAM</name>
<dbReference type="EMBL" id="ML170174">
    <property type="protein sequence ID" value="TDL22594.1"/>
    <property type="molecule type" value="Genomic_DNA"/>
</dbReference>
<feature type="transmembrane region" description="Helical" evidence="2">
    <location>
        <begin position="255"/>
        <end position="277"/>
    </location>
</feature>
<evidence type="ECO:0000256" key="1">
    <source>
        <dbReference type="SAM" id="MobiDB-lite"/>
    </source>
</evidence>
<reference evidence="3 4" key="1">
    <citation type="submission" date="2018-06" db="EMBL/GenBank/DDBJ databases">
        <title>A transcriptomic atlas of mushroom development highlights an independent origin of complex multicellularity.</title>
        <authorList>
            <consortium name="DOE Joint Genome Institute"/>
            <person name="Krizsan K."/>
            <person name="Almasi E."/>
            <person name="Merenyi Z."/>
            <person name="Sahu N."/>
            <person name="Viragh M."/>
            <person name="Koszo T."/>
            <person name="Mondo S."/>
            <person name="Kiss B."/>
            <person name="Balint B."/>
            <person name="Kues U."/>
            <person name="Barry K."/>
            <person name="Hegedus J.C."/>
            <person name="Henrissat B."/>
            <person name="Johnson J."/>
            <person name="Lipzen A."/>
            <person name="Ohm R."/>
            <person name="Nagy I."/>
            <person name="Pangilinan J."/>
            <person name="Yan J."/>
            <person name="Xiong Y."/>
            <person name="Grigoriev I.V."/>
            <person name="Hibbett D.S."/>
            <person name="Nagy L.G."/>
        </authorList>
    </citation>
    <scope>NUCLEOTIDE SEQUENCE [LARGE SCALE GENOMIC DNA]</scope>
    <source>
        <strain evidence="3 4">SZMC22713</strain>
    </source>
</reference>
<evidence type="ECO:0000313" key="3">
    <source>
        <dbReference type="EMBL" id="TDL22594.1"/>
    </source>
</evidence>
<evidence type="ECO:0000313" key="4">
    <source>
        <dbReference type="Proteomes" id="UP000294933"/>
    </source>
</evidence>
<feature type="transmembrane region" description="Helical" evidence="2">
    <location>
        <begin position="139"/>
        <end position="159"/>
    </location>
</feature>
<gene>
    <name evidence="3" type="ORF">BD410DRAFT_788406</name>
</gene>
<feature type="transmembrane region" description="Helical" evidence="2">
    <location>
        <begin position="289"/>
        <end position="308"/>
    </location>
</feature>
<keyword evidence="2" id="KW-0472">Membrane</keyword>
<feature type="region of interest" description="Disordered" evidence="1">
    <location>
        <begin position="327"/>
        <end position="360"/>
    </location>
</feature>
<feature type="transmembrane region" description="Helical" evidence="2">
    <location>
        <begin position="73"/>
        <end position="91"/>
    </location>
</feature>
<dbReference type="Proteomes" id="UP000294933">
    <property type="component" value="Unassembled WGS sequence"/>
</dbReference>
<dbReference type="OrthoDB" id="3351993at2759"/>
<organism evidence="3 4">
    <name type="scientific">Rickenella mellea</name>
    <dbReference type="NCBI Taxonomy" id="50990"/>
    <lineage>
        <taxon>Eukaryota</taxon>
        <taxon>Fungi</taxon>
        <taxon>Dikarya</taxon>
        <taxon>Basidiomycota</taxon>
        <taxon>Agaricomycotina</taxon>
        <taxon>Agaricomycetes</taxon>
        <taxon>Hymenochaetales</taxon>
        <taxon>Rickenellaceae</taxon>
        <taxon>Rickenella</taxon>
    </lineage>
</organism>